<dbReference type="PROSITE" id="PS01229">
    <property type="entry name" value="COF_2"/>
    <property type="match status" value="1"/>
</dbReference>
<reference evidence="13 14" key="1">
    <citation type="submission" date="2022-11" db="EMBL/GenBank/DDBJ databases">
        <title>Brucella sp. YY2X, whole genome shotgun sequencing project.</title>
        <authorList>
            <person name="Yang Y."/>
        </authorList>
    </citation>
    <scope>NUCLEOTIDE SEQUENCE [LARGE SCALE GENOMIC DNA]</scope>
    <source>
        <strain evidence="13 14">YY2X</strain>
    </source>
</reference>
<dbReference type="CDD" id="cd02079">
    <property type="entry name" value="P-type_ATPase_HM"/>
    <property type="match status" value="1"/>
</dbReference>
<dbReference type="NCBIfam" id="TIGR01511">
    <property type="entry name" value="ATPase-IB1_Cu"/>
    <property type="match status" value="1"/>
</dbReference>
<dbReference type="SFLD" id="SFLDS00003">
    <property type="entry name" value="Haloacid_Dehalogenase"/>
    <property type="match status" value="1"/>
</dbReference>
<dbReference type="PRINTS" id="PR00941">
    <property type="entry name" value="CDATPASE"/>
</dbReference>
<feature type="transmembrane region" description="Helical" evidence="10">
    <location>
        <begin position="299"/>
        <end position="320"/>
    </location>
</feature>
<evidence type="ECO:0000256" key="4">
    <source>
        <dbReference type="ARBA" id="ARBA00022723"/>
    </source>
</evidence>
<dbReference type="InterPro" id="IPR051014">
    <property type="entry name" value="Cation_Transport_ATPase_IB"/>
</dbReference>
<dbReference type="Proteomes" id="UP001301216">
    <property type="component" value="Unassembled WGS sequence"/>
</dbReference>
<proteinExistence type="inferred from homology"/>
<keyword evidence="3 10" id="KW-0812">Transmembrane</keyword>
<dbReference type="InterPro" id="IPR027256">
    <property type="entry name" value="P-typ_ATPase_IB"/>
</dbReference>
<dbReference type="PROSITE" id="PS00154">
    <property type="entry name" value="ATPASE_E1_E2"/>
    <property type="match status" value="1"/>
</dbReference>
<dbReference type="Pfam" id="PF00122">
    <property type="entry name" value="E1-E2_ATPase"/>
    <property type="match status" value="1"/>
</dbReference>
<feature type="transmembrane region" description="Helical" evidence="10">
    <location>
        <begin position="633"/>
        <end position="651"/>
    </location>
</feature>
<dbReference type="SUPFAM" id="SSF56784">
    <property type="entry name" value="HAD-like"/>
    <property type="match status" value="1"/>
</dbReference>
<evidence type="ECO:0000256" key="7">
    <source>
        <dbReference type="ARBA" id="ARBA00023136"/>
    </source>
</evidence>
<evidence type="ECO:0000256" key="3">
    <source>
        <dbReference type="ARBA" id="ARBA00022692"/>
    </source>
</evidence>
<dbReference type="SFLD" id="SFLDF00027">
    <property type="entry name" value="p-type_atpase"/>
    <property type="match status" value="1"/>
</dbReference>
<keyword evidence="10" id="KW-0067">ATP-binding</keyword>
<name>A0ABT3QT90_9HYPH</name>
<dbReference type="Gene3D" id="3.40.50.1000">
    <property type="entry name" value="HAD superfamily/HAD-like"/>
    <property type="match status" value="1"/>
</dbReference>
<dbReference type="RefSeq" id="WP_112590810.1">
    <property type="nucleotide sequence ID" value="NZ_JAPHAV010000013.1"/>
</dbReference>
<feature type="compositionally biased region" description="Basic and acidic residues" evidence="11">
    <location>
        <begin position="33"/>
        <end position="46"/>
    </location>
</feature>
<dbReference type="EC" id="7.2.2.12" evidence="8"/>
<sequence length="675" mass="71072">MAVHDTTHPRRLADEPHGHAAEPHPHAHHHHDHEHDDHEHGHDHDHPFEWPEAVRIALVAVAAAAVWFQIWEPFQAVSVIGVAGLLIGGWPILKEAFENIVERRMTMELSMTIAIAAAAAIGEFFTALVITLFVLVAEVLEGLTVGRGRKAIRDLLEFLPREVSVRRAGAIRSVSAEELSVGDAILVAPGGRIPVDGAVLSGHSFVDESRITGESMPVEKVAGTHVFAGSINQSGALEVSAERIGRDTSYGKIIEAVERAEKSRAPVQRLADRLAGYLVYFALGAAVLTFLLTRDIYSTISVIIVAGACGIAAGTPLAILGGIGRSARLGAIVKGGVHLETLGQVDTVVLDKTGTLTFGRPEVQQVVPVAGRTEEELLDAAATAELRSEHPLGKAILAYVRQQGREIAEPGSFGYTPGRGITAKVDDAVILVGNRAWMADNGIGNVGEANTPSHASGGAGTEILVARDGILLGSIVVADTVRPEARNAIASLQRMGIRTILLTGDAERVASAVGGALGIREIEAELLPEDKLKRIDALVAQKRVVAMVGDGVNDAPALAQANVGVAMGSGTDVAQESADVVLLGNDLERFVETLAVARRTRGIIWQNFAGTIGVDTLGIVLAAFGFLNPLLAAAIHVVSELVFILNSARLLPARANEGADNAKVASETMMAAEGR</sequence>
<dbReference type="InterPro" id="IPR059000">
    <property type="entry name" value="ATPase_P-type_domA"/>
</dbReference>
<evidence type="ECO:0000256" key="10">
    <source>
        <dbReference type="RuleBase" id="RU362081"/>
    </source>
</evidence>
<dbReference type="InterPro" id="IPR023299">
    <property type="entry name" value="ATPase_P-typ_cyto_dom_N"/>
</dbReference>
<feature type="compositionally biased region" description="Basic and acidic residues" evidence="11">
    <location>
        <begin position="1"/>
        <end position="25"/>
    </location>
</feature>
<organism evidence="13 14">
    <name type="scientific">Ochrobactrum chromiisoli</name>
    <dbReference type="NCBI Taxonomy" id="2993941"/>
    <lineage>
        <taxon>Bacteria</taxon>
        <taxon>Pseudomonadati</taxon>
        <taxon>Pseudomonadota</taxon>
        <taxon>Alphaproteobacteria</taxon>
        <taxon>Hyphomicrobiales</taxon>
        <taxon>Brucellaceae</taxon>
        <taxon>Brucella/Ochrobactrum group</taxon>
        <taxon>Ochrobactrum</taxon>
    </lineage>
</organism>
<gene>
    <name evidence="13" type="ORF">OPR82_18600</name>
</gene>
<accession>A0ABT3QT90</accession>
<dbReference type="NCBIfam" id="TIGR01494">
    <property type="entry name" value="ATPase_P-type"/>
    <property type="match status" value="1"/>
</dbReference>
<keyword evidence="6 10" id="KW-1133">Transmembrane helix</keyword>
<evidence type="ECO:0000259" key="12">
    <source>
        <dbReference type="Pfam" id="PF00122"/>
    </source>
</evidence>
<dbReference type="NCBIfam" id="TIGR01525">
    <property type="entry name" value="ATPase-IB_hvy"/>
    <property type="match status" value="1"/>
</dbReference>
<dbReference type="InterPro" id="IPR018303">
    <property type="entry name" value="ATPase_P-typ_P_site"/>
</dbReference>
<evidence type="ECO:0000256" key="9">
    <source>
        <dbReference type="ARBA" id="ARBA00047308"/>
    </source>
</evidence>
<keyword evidence="4 10" id="KW-0479">Metal-binding</keyword>
<dbReference type="InterPro" id="IPR001757">
    <property type="entry name" value="P_typ_ATPase"/>
</dbReference>
<feature type="transmembrane region" description="Helical" evidence="10">
    <location>
        <begin position="113"/>
        <end position="140"/>
    </location>
</feature>
<feature type="region of interest" description="Disordered" evidence="11">
    <location>
        <begin position="1"/>
        <end position="46"/>
    </location>
</feature>
<dbReference type="InterPro" id="IPR023214">
    <property type="entry name" value="HAD_sf"/>
</dbReference>
<dbReference type="InterPro" id="IPR044492">
    <property type="entry name" value="P_typ_ATPase_HD_dom"/>
</dbReference>
<feature type="transmembrane region" description="Helical" evidence="10">
    <location>
        <begin position="53"/>
        <end position="71"/>
    </location>
</feature>
<dbReference type="Gene3D" id="3.40.1110.10">
    <property type="entry name" value="Calcium-transporting ATPase, cytoplasmic domain N"/>
    <property type="match status" value="1"/>
</dbReference>
<evidence type="ECO:0000313" key="14">
    <source>
        <dbReference type="Proteomes" id="UP001301216"/>
    </source>
</evidence>
<dbReference type="PRINTS" id="PR00119">
    <property type="entry name" value="CATATPASE"/>
</dbReference>
<evidence type="ECO:0000256" key="5">
    <source>
        <dbReference type="ARBA" id="ARBA00022967"/>
    </source>
</evidence>
<dbReference type="PANTHER" id="PTHR48085">
    <property type="entry name" value="CADMIUM/ZINC-TRANSPORTING ATPASE HMA2-RELATED"/>
    <property type="match status" value="1"/>
</dbReference>
<keyword evidence="14" id="KW-1185">Reference proteome</keyword>
<evidence type="ECO:0000256" key="6">
    <source>
        <dbReference type="ARBA" id="ARBA00022989"/>
    </source>
</evidence>
<dbReference type="EMBL" id="JAPHAV010000013">
    <property type="protein sequence ID" value="MCX2698735.1"/>
    <property type="molecule type" value="Genomic_DNA"/>
</dbReference>
<keyword evidence="10" id="KW-0547">Nucleotide-binding</keyword>
<feature type="transmembrane region" description="Helical" evidence="10">
    <location>
        <begin position="274"/>
        <end position="293"/>
    </location>
</feature>
<feature type="transmembrane region" description="Helical" evidence="10">
    <location>
        <begin position="608"/>
        <end position="627"/>
    </location>
</feature>
<comment type="similarity">
    <text evidence="2 10">Belongs to the cation transport ATPase (P-type) (TC 3.A.3) family. Type IB subfamily.</text>
</comment>
<evidence type="ECO:0000256" key="8">
    <source>
        <dbReference type="ARBA" id="ARBA00039097"/>
    </source>
</evidence>
<feature type="domain" description="P-type ATPase A" evidence="12">
    <location>
        <begin position="158"/>
        <end position="258"/>
    </location>
</feature>
<keyword evidence="7 10" id="KW-0472">Membrane</keyword>
<evidence type="ECO:0000256" key="1">
    <source>
        <dbReference type="ARBA" id="ARBA00004370"/>
    </source>
</evidence>
<dbReference type="Pfam" id="PF00702">
    <property type="entry name" value="Hydrolase"/>
    <property type="match status" value="1"/>
</dbReference>
<comment type="subcellular location">
    <subcellularLocation>
        <location evidence="10">Cell membrane</location>
    </subcellularLocation>
    <subcellularLocation>
        <location evidence="1">Membrane</location>
    </subcellularLocation>
</comment>
<dbReference type="SUPFAM" id="SSF81653">
    <property type="entry name" value="Calcium ATPase, transduction domain A"/>
    <property type="match status" value="1"/>
</dbReference>
<evidence type="ECO:0000256" key="2">
    <source>
        <dbReference type="ARBA" id="ARBA00006024"/>
    </source>
</evidence>
<protein>
    <recommendedName>
        <fullName evidence="8">P-type Zn(2+) transporter</fullName>
        <ecNumber evidence="8">7.2.2.12</ecNumber>
    </recommendedName>
</protein>
<evidence type="ECO:0000313" key="13">
    <source>
        <dbReference type="EMBL" id="MCX2698735.1"/>
    </source>
</evidence>
<dbReference type="SUPFAM" id="SSF81665">
    <property type="entry name" value="Calcium ATPase, transmembrane domain M"/>
    <property type="match status" value="1"/>
</dbReference>
<dbReference type="SFLD" id="SFLDG00002">
    <property type="entry name" value="C1.7:_P-type_atpase_like"/>
    <property type="match status" value="1"/>
</dbReference>
<dbReference type="InterPro" id="IPR023298">
    <property type="entry name" value="ATPase_P-typ_TM_dom_sf"/>
</dbReference>
<keyword evidence="10" id="KW-1003">Cell membrane</keyword>
<dbReference type="Gene3D" id="2.70.150.10">
    <property type="entry name" value="Calcium-transporting ATPase, cytoplasmic transduction domain A"/>
    <property type="match status" value="1"/>
</dbReference>
<evidence type="ECO:0000256" key="11">
    <source>
        <dbReference type="SAM" id="MobiDB-lite"/>
    </source>
</evidence>
<dbReference type="InterPro" id="IPR008250">
    <property type="entry name" value="ATPase_P-typ_transduc_dom_A_sf"/>
</dbReference>
<dbReference type="PANTHER" id="PTHR48085:SF5">
    <property type="entry name" value="CADMIUM_ZINC-TRANSPORTING ATPASE HMA4-RELATED"/>
    <property type="match status" value="1"/>
</dbReference>
<feature type="transmembrane region" description="Helical" evidence="10">
    <location>
        <begin position="76"/>
        <end position="93"/>
    </location>
</feature>
<comment type="catalytic activity">
    <reaction evidence="9">
        <text>Zn(2+)(in) + ATP + H2O = Zn(2+)(out) + ADP + phosphate + H(+)</text>
        <dbReference type="Rhea" id="RHEA:20621"/>
        <dbReference type="ChEBI" id="CHEBI:15377"/>
        <dbReference type="ChEBI" id="CHEBI:15378"/>
        <dbReference type="ChEBI" id="CHEBI:29105"/>
        <dbReference type="ChEBI" id="CHEBI:30616"/>
        <dbReference type="ChEBI" id="CHEBI:43474"/>
        <dbReference type="ChEBI" id="CHEBI:456216"/>
        <dbReference type="EC" id="7.2.2.12"/>
    </reaction>
</comment>
<comment type="caution">
    <text evidence="13">The sequence shown here is derived from an EMBL/GenBank/DDBJ whole genome shotgun (WGS) entry which is preliminary data.</text>
</comment>
<dbReference type="InterPro" id="IPR036412">
    <property type="entry name" value="HAD-like_sf"/>
</dbReference>
<keyword evidence="5" id="KW-1278">Translocase</keyword>